<comment type="caution">
    <text evidence="8">The sequence shown here is derived from an EMBL/GenBank/DDBJ whole genome shotgun (WGS) entry which is preliminary data.</text>
</comment>
<organism evidence="8 9">
    <name type="scientific">Johnsonella ignava ATCC 51276</name>
    <dbReference type="NCBI Taxonomy" id="679200"/>
    <lineage>
        <taxon>Bacteria</taxon>
        <taxon>Bacillati</taxon>
        <taxon>Bacillota</taxon>
        <taxon>Clostridia</taxon>
        <taxon>Lachnospirales</taxon>
        <taxon>Lachnospiraceae</taxon>
        <taxon>Johnsonella</taxon>
    </lineage>
</organism>
<proteinExistence type="inferred from homology"/>
<dbReference type="RefSeq" id="WP_005541674.1">
    <property type="nucleotide sequence ID" value="NZ_JH378836.1"/>
</dbReference>
<sequence length="397" mass="44669">MKFSNRITATKASPIRRLMPFAIKALNEGKKIYPLNIGQPDIKTPPSFFKVFEDFDKEILAYDQSQGNPDLINAICNYYKNYNMDFEPDEILITNGGSEAILFTIIAVCDAGDTIIAPEPFYANYNGFASAVDVSIEGVETKAEEGFHLPPKSELVKKIKSNTKALIISNPSNPTGVVYTPGELKMLVEICTEHDLFIISDEVYREFVYDGLEFKSMGSFKEAQQRVVIIDSISKRYSACGARIGSIASKNKELINEIMKLCQGRLCVPTIEQLGAVELYKTSDSYFREVNAEYQKRRDIVYNALQKMDGVICREPKGAFYVSAKLPVDDAEKFIIWCLEKFEYNNETIMMAPLEGFYSTEGMGINGVRIAYILNTDELTKAMSVLKKALELYPGRK</sequence>
<dbReference type="AlphaFoldDB" id="G5GJY5"/>
<evidence type="ECO:0000256" key="3">
    <source>
        <dbReference type="ARBA" id="ARBA00022576"/>
    </source>
</evidence>
<dbReference type="Gene3D" id="3.90.1150.10">
    <property type="entry name" value="Aspartate Aminotransferase, domain 1"/>
    <property type="match status" value="1"/>
</dbReference>
<evidence type="ECO:0000256" key="2">
    <source>
        <dbReference type="ARBA" id="ARBA00007441"/>
    </source>
</evidence>
<evidence type="ECO:0000256" key="6">
    <source>
        <dbReference type="RuleBase" id="RU000481"/>
    </source>
</evidence>
<dbReference type="PROSITE" id="PS00105">
    <property type="entry name" value="AA_TRANSFER_CLASS_1"/>
    <property type="match status" value="1"/>
</dbReference>
<name>G5GJY5_9FIRM</name>
<keyword evidence="5" id="KW-0663">Pyridoxal phosphate</keyword>
<evidence type="ECO:0000256" key="4">
    <source>
        <dbReference type="ARBA" id="ARBA00022679"/>
    </source>
</evidence>
<dbReference type="GO" id="GO:0008483">
    <property type="term" value="F:transaminase activity"/>
    <property type="evidence" value="ECO:0007669"/>
    <property type="project" value="UniProtKB-KW"/>
</dbReference>
<dbReference type="Pfam" id="PF00155">
    <property type="entry name" value="Aminotran_1_2"/>
    <property type="match status" value="1"/>
</dbReference>
<evidence type="ECO:0000313" key="9">
    <source>
        <dbReference type="Proteomes" id="UP000003011"/>
    </source>
</evidence>
<comment type="similarity">
    <text evidence="2 6">Belongs to the class-I pyridoxal-phosphate-dependent aminotransferase family.</text>
</comment>
<dbReference type="PANTHER" id="PTHR46383">
    <property type="entry name" value="ASPARTATE AMINOTRANSFERASE"/>
    <property type="match status" value="1"/>
</dbReference>
<dbReference type="PANTHER" id="PTHR46383:SF1">
    <property type="entry name" value="ASPARTATE AMINOTRANSFERASE"/>
    <property type="match status" value="1"/>
</dbReference>
<dbReference type="GO" id="GO:0030170">
    <property type="term" value="F:pyridoxal phosphate binding"/>
    <property type="evidence" value="ECO:0007669"/>
    <property type="project" value="InterPro"/>
</dbReference>
<accession>G5GJY5</accession>
<dbReference type="InterPro" id="IPR015422">
    <property type="entry name" value="PyrdxlP-dep_Trfase_small"/>
</dbReference>
<dbReference type="Gene3D" id="3.40.640.10">
    <property type="entry name" value="Type I PLP-dependent aspartate aminotransferase-like (Major domain)"/>
    <property type="match status" value="1"/>
</dbReference>
<feature type="domain" description="Aminotransferase class I/classII large" evidence="7">
    <location>
        <begin position="32"/>
        <end position="343"/>
    </location>
</feature>
<keyword evidence="4 6" id="KW-0808">Transferase</keyword>
<dbReference type="InterPro" id="IPR004839">
    <property type="entry name" value="Aminotransferase_I/II_large"/>
</dbReference>
<keyword evidence="3 6" id="KW-0032">Aminotransferase</keyword>
<dbReference type="InterPro" id="IPR015424">
    <property type="entry name" value="PyrdxlP-dep_Trfase"/>
</dbReference>
<evidence type="ECO:0000259" key="7">
    <source>
        <dbReference type="Pfam" id="PF00155"/>
    </source>
</evidence>
<dbReference type="SUPFAM" id="SSF53383">
    <property type="entry name" value="PLP-dependent transferases"/>
    <property type="match status" value="1"/>
</dbReference>
<keyword evidence="9" id="KW-1185">Reference proteome</keyword>
<dbReference type="EMBL" id="ACZL01000031">
    <property type="protein sequence ID" value="EHI55028.1"/>
    <property type="molecule type" value="Genomic_DNA"/>
</dbReference>
<evidence type="ECO:0000256" key="1">
    <source>
        <dbReference type="ARBA" id="ARBA00001933"/>
    </source>
</evidence>
<gene>
    <name evidence="8" type="ORF">HMPREF9333_01875</name>
</gene>
<dbReference type="NCBIfam" id="NF005744">
    <property type="entry name" value="PRK07568.1"/>
    <property type="match status" value="1"/>
</dbReference>
<evidence type="ECO:0000256" key="5">
    <source>
        <dbReference type="ARBA" id="ARBA00022898"/>
    </source>
</evidence>
<dbReference type="PATRIC" id="fig|679200.3.peg.1981"/>
<reference evidence="8 9" key="1">
    <citation type="submission" date="2011-08" db="EMBL/GenBank/DDBJ databases">
        <title>The Genome Sequence of Johnsonella ignava ATCC 51276.</title>
        <authorList>
            <consortium name="The Broad Institute Genome Sequencing Platform"/>
            <person name="Earl A."/>
            <person name="Ward D."/>
            <person name="Feldgarden M."/>
            <person name="Gevers D."/>
            <person name="Izard J."/>
            <person name="Blanton J.M."/>
            <person name="Baranova O.V."/>
            <person name="Dewhirst F.E."/>
            <person name="Young S.K."/>
            <person name="Zeng Q."/>
            <person name="Gargeya S."/>
            <person name="Fitzgerald M."/>
            <person name="Haas B."/>
            <person name="Abouelleil A."/>
            <person name="Alvarado L."/>
            <person name="Arachchi H.M."/>
            <person name="Berlin A."/>
            <person name="Brown A."/>
            <person name="Chapman S.B."/>
            <person name="Chen Z."/>
            <person name="Dunbar C."/>
            <person name="Freedman E."/>
            <person name="Gearin G."/>
            <person name="Gellesch M."/>
            <person name="Goldberg J."/>
            <person name="Griggs A."/>
            <person name="Gujja S."/>
            <person name="Heiman D."/>
            <person name="Howarth C."/>
            <person name="Larson L."/>
            <person name="Lui A."/>
            <person name="MacDonald P.J.P."/>
            <person name="Montmayeur A."/>
            <person name="Murphy C."/>
            <person name="Neiman D."/>
            <person name="Pearson M."/>
            <person name="Priest M."/>
            <person name="Roberts A."/>
            <person name="Saif S."/>
            <person name="Shea T."/>
            <person name="Shenoy N."/>
            <person name="Sisk P."/>
            <person name="Stolte C."/>
            <person name="Sykes S."/>
            <person name="Wortman J."/>
            <person name="Nusbaum C."/>
            <person name="Birren B."/>
        </authorList>
    </citation>
    <scope>NUCLEOTIDE SEQUENCE [LARGE SCALE GENOMIC DNA]</scope>
    <source>
        <strain evidence="8 9">ATCC 51276</strain>
    </source>
</reference>
<comment type="cofactor">
    <cofactor evidence="1 6">
        <name>pyridoxal 5'-phosphate</name>
        <dbReference type="ChEBI" id="CHEBI:597326"/>
    </cofactor>
</comment>
<dbReference type="eggNOG" id="COG0436">
    <property type="taxonomic scope" value="Bacteria"/>
</dbReference>
<dbReference type="GO" id="GO:0006520">
    <property type="term" value="P:amino acid metabolic process"/>
    <property type="evidence" value="ECO:0007669"/>
    <property type="project" value="InterPro"/>
</dbReference>
<dbReference type="InterPro" id="IPR004838">
    <property type="entry name" value="NHTrfase_class1_PyrdxlP-BS"/>
</dbReference>
<dbReference type="CDD" id="cd00609">
    <property type="entry name" value="AAT_like"/>
    <property type="match status" value="1"/>
</dbReference>
<dbReference type="InterPro" id="IPR050596">
    <property type="entry name" value="AspAT/PAT-like"/>
</dbReference>
<dbReference type="HOGENOM" id="CLU_017584_4_3_9"/>
<protein>
    <recommendedName>
        <fullName evidence="6">Aminotransferase</fullName>
        <ecNumber evidence="6">2.6.1.-</ecNumber>
    </recommendedName>
</protein>
<dbReference type="OrthoDB" id="9802328at2"/>
<dbReference type="InterPro" id="IPR015421">
    <property type="entry name" value="PyrdxlP-dep_Trfase_major"/>
</dbReference>
<evidence type="ECO:0000313" key="8">
    <source>
        <dbReference type="EMBL" id="EHI55028.1"/>
    </source>
</evidence>
<dbReference type="STRING" id="679200.HMPREF9333_01875"/>
<dbReference type="EC" id="2.6.1.-" evidence="6"/>
<dbReference type="Proteomes" id="UP000003011">
    <property type="component" value="Unassembled WGS sequence"/>
</dbReference>